<evidence type="ECO:0000256" key="2">
    <source>
        <dbReference type="SAM" id="Phobius"/>
    </source>
</evidence>
<comment type="caution">
    <text evidence="3">The sequence shown here is derived from an EMBL/GenBank/DDBJ whole genome shotgun (WGS) entry which is preliminary data.</text>
</comment>
<reference evidence="3 4" key="1">
    <citation type="submission" date="2019-10" db="EMBL/GenBank/DDBJ databases">
        <title>Extracellular Electron Transfer in a Candidatus Methanoperedens spp. Enrichment Culture.</title>
        <authorList>
            <person name="Berger S."/>
            <person name="Rangel Shaw D."/>
            <person name="Berben T."/>
            <person name="In 'T Zandt M."/>
            <person name="Frank J."/>
            <person name="Reimann J."/>
            <person name="Jetten M.S.M."/>
            <person name="Welte C.U."/>
        </authorList>
    </citation>
    <scope>NUCLEOTIDE SEQUENCE [LARGE SCALE GENOMIC DNA]</scope>
    <source>
        <strain evidence="3">SB12</strain>
    </source>
</reference>
<feature type="compositionally biased region" description="Pro residues" evidence="1">
    <location>
        <begin position="291"/>
        <end position="305"/>
    </location>
</feature>
<evidence type="ECO:0000256" key="1">
    <source>
        <dbReference type="SAM" id="MobiDB-lite"/>
    </source>
</evidence>
<feature type="compositionally biased region" description="Low complexity" evidence="1">
    <location>
        <begin position="336"/>
        <end position="345"/>
    </location>
</feature>
<feature type="transmembrane region" description="Helical" evidence="2">
    <location>
        <begin position="41"/>
        <end position="60"/>
    </location>
</feature>
<dbReference type="PANTHER" id="PTHR33979">
    <property type="entry name" value="OS02G0221600 PROTEIN"/>
    <property type="match status" value="1"/>
</dbReference>
<evidence type="ECO:0008006" key="5">
    <source>
        <dbReference type="Google" id="ProtNLM"/>
    </source>
</evidence>
<dbReference type="AlphaFoldDB" id="A0A833M084"/>
<protein>
    <recommendedName>
        <fullName evidence="5">Peptidase M50</fullName>
    </recommendedName>
</protein>
<feature type="transmembrane region" description="Helical" evidence="2">
    <location>
        <begin position="141"/>
        <end position="157"/>
    </location>
</feature>
<dbReference type="EMBL" id="WBUI01000001">
    <property type="protein sequence ID" value="KAB2935195.1"/>
    <property type="molecule type" value="Genomic_DNA"/>
</dbReference>
<dbReference type="Proteomes" id="UP000460298">
    <property type="component" value="Unassembled WGS sequence"/>
</dbReference>
<gene>
    <name evidence="3" type="ORF">F9K24_00270</name>
</gene>
<dbReference type="PANTHER" id="PTHR33979:SF2">
    <property type="entry name" value="PEPTIDASE M50B-LIKE-DOMAIN-CONTAINING PROTEIN"/>
    <property type="match status" value="1"/>
</dbReference>
<keyword evidence="2" id="KW-0472">Membrane</keyword>
<name>A0A833M084_9LEPT</name>
<organism evidence="3 4">
    <name type="scientific">Leptonema illini</name>
    <dbReference type="NCBI Taxonomy" id="183"/>
    <lineage>
        <taxon>Bacteria</taxon>
        <taxon>Pseudomonadati</taxon>
        <taxon>Spirochaetota</taxon>
        <taxon>Spirochaetia</taxon>
        <taxon>Leptospirales</taxon>
        <taxon>Leptospiraceae</taxon>
        <taxon>Leptonema</taxon>
    </lineage>
</organism>
<dbReference type="Pfam" id="PF13398">
    <property type="entry name" value="Peptidase_M50B"/>
    <property type="match status" value="1"/>
</dbReference>
<feature type="region of interest" description="Disordered" evidence="1">
    <location>
        <begin position="262"/>
        <end position="350"/>
    </location>
</feature>
<feature type="transmembrane region" description="Helical" evidence="2">
    <location>
        <begin position="233"/>
        <end position="253"/>
    </location>
</feature>
<proteinExistence type="predicted"/>
<dbReference type="InterPro" id="IPR049500">
    <property type="entry name" value="Peptidase_M50B-like"/>
</dbReference>
<feature type="transmembrane region" description="Helical" evidence="2">
    <location>
        <begin position="163"/>
        <end position="181"/>
    </location>
</feature>
<keyword evidence="2" id="KW-1133">Transmembrane helix</keyword>
<evidence type="ECO:0000313" key="3">
    <source>
        <dbReference type="EMBL" id="KAB2935195.1"/>
    </source>
</evidence>
<accession>A0A833M084</accession>
<evidence type="ECO:0000313" key="4">
    <source>
        <dbReference type="Proteomes" id="UP000460298"/>
    </source>
</evidence>
<keyword evidence="2" id="KW-0812">Transmembrane</keyword>
<sequence length="364" mass="38726">MTRPLHPRARNRCRHRAWSEGPYFQFSKSARAADTFSVARYYLIAVSFVAIALGWDSLLIKPARLLVVLVHEMWHGLSAMAGGVRLDTIRIHADESGETLVTGHLQFLAFLLSVSAGYIGTAWTGAMLLRSGLQRSWERTTLGIFTLLLFYMSYLFTDPGSTAYLTGLLTSLLALVLLFLGRDASGKGLVVLGSLFVFYSLFDLYDFQRPQATDAAILARYLESRGLQSADAWIGPISVAWTICIVLVVALTLRSAALHGASESQSAPQEPALSPDAGAGPTDIPTETPGGPQPGAAPPSPPGALPPDFAAQGVATAPPGASSQGTPAQPSPAPSNPSVADAAPPGWNADELDEIRQMVAQMKK</sequence>
<feature type="transmembrane region" description="Helical" evidence="2">
    <location>
        <begin position="188"/>
        <end position="205"/>
    </location>
</feature>
<feature type="transmembrane region" description="Helical" evidence="2">
    <location>
        <begin position="107"/>
        <end position="129"/>
    </location>
</feature>